<keyword evidence="2" id="KW-1185">Reference proteome</keyword>
<accession>B9CXV9</accession>
<evidence type="ECO:0000313" key="1">
    <source>
        <dbReference type="EMBL" id="EEF15316.1"/>
    </source>
</evidence>
<sequence length="38" mass="4510">MLGSGVYLKRRNFANEHKFAFARLIEFNTNSTRRFIGF</sequence>
<comment type="caution">
    <text evidence="1">The sequence shown here is derived from an EMBL/GenBank/DDBJ whole genome shotgun (WGS) entry which is preliminary data.</text>
</comment>
<organism evidence="1 2">
    <name type="scientific">Campylobacter rectus RM3267</name>
    <dbReference type="NCBI Taxonomy" id="553218"/>
    <lineage>
        <taxon>Bacteria</taxon>
        <taxon>Pseudomonadati</taxon>
        <taxon>Campylobacterota</taxon>
        <taxon>Epsilonproteobacteria</taxon>
        <taxon>Campylobacterales</taxon>
        <taxon>Campylobacteraceae</taxon>
        <taxon>Campylobacter</taxon>
    </lineage>
</organism>
<dbReference type="AlphaFoldDB" id="B9CXV9"/>
<evidence type="ECO:0000313" key="2">
    <source>
        <dbReference type="Proteomes" id="UP000003082"/>
    </source>
</evidence>
<name>B9CXV9_CAMRE</name>
<proteinExistence type="predicted"/>
<reference evidence="1 2" key="1">
    <citation type="submission" date="2008-08" db="EMBL/GenBank/DDBJ databases">
        <authorList>
            <person name="Madupu R."/>
            <person name="Durkin A.S."/>
            <person name="Torralba M."/>
            <person name="Methe B."/>
            <person name="Sutton G.G."/>
            <person name="Strausberg R.L."/>
            <person name="Nelson K.E."/>
        </authorList>
    </citation>
    <scope>NUCLEOTIDE SEQUENCE [LARGE SCALE GENOMIC DNA]</scope>
    <source>
        <strain evidence="1 2">RM3267</strain>
    </source>
</reference>
<dbReference type="EMBL" id="ACFU01000001">
    <property type="protein sequence ID" value="EEF15316.1"/>
    <property type="molecule type" value="Genomic_DNA"/>
</dbReference>
<protein>
    <submittedName>
        <fullName evidence="1">Uncharacterized protein</fullName>
    </submittedName>
</protein>
<dbReference type="Proteomes" id="UP000003082">
    <property type="component" value="Unassembled WGS sequence"/>
</dbReference>
<gene>
    <name evidence="1" type="ORF">CAMRE0001_0149</name>
</gene>